<evidence type="ECO:0000313" key="15">
    <source>
        <dbReference type="Proteomes" id="UP000694843"/>
    </source>
</evidence>
<dbReference type="GO" id="GO:0001607">
    <property type="term" value="F:neuromedin U receptor activity"/>
    <property type="evidence" value="ECO:0007669"/>
    <property type="project" value="InterPro"/>
</dbReference>
<dbReference type="GO" id="GO:0005886">
    <property type="term" value="C:plasma membrane"/>
    <property type="evidence" value="ECO:0007669"/>
    <property type="project" value="UniProtKB-SubCell"/>
</dbReference>
<organism evidence="15 16">
    <name type="scientific">Hyalella azteca</name>
    <name type="common">Amphipod</name>
    <dbReference type="NCBI Taxonomy" id="294128"/>
    <lineage>
        <taxon>Eukaryota</taxon>
        <taxon>Metazoa</taxon>
        <taxon>Ecdysozoa</taxon>
        <taxon>Arthropoda</taxon>
        <taxon>Crustacea</taxon>
        <taxon>Multicrustacea</taxon>
        <taxon>Malacostraca</taxon>
        <taxon>Eumalacostraca</taxon>
        <taxon>Peracarida</taxon>
        <taxon>Amphipoda</taxon>
        <taxon>Senticaudata</taxon>
        <taxon>Talitrida</taxon>
        <taxon>Talitroidea</taxon>
        <taxon>Hyalellidae</taxon>
        <taxon>Hyalella</taxon>
    </lineage>
</organism>
<keyword evidence="8" id="KW-1015">Disulfide bond</keyword>
<evidence type="ECO:0000256" key="4">
    <source>
        <dbReference type="ARBA" id="ARBA00022692"/>
    </source>
</evidence>
<feature type="transmembrane region" description="Helical" evidence="13">
    <location>
        <begin position="62"/>
        <end position="79"/>
    </location>
</feature>
<dbReference type="GeneID" id="108675004"/>
<feature type="transmembrane region" description="Helical" evidence="13">
    <location>
        <begin position="31"/>
        <end position="50"/>
    </location>
</feature>
<dbReference type="Pfam" id="PF00001">
    <property type="entry name" value="7tm_1"/>
    <property type="match status" value="1"/>
</dbReference>
<keyword evidence="11 12" id="KW-0807">Transducer</keyword>
<keyword evidence="3" id="KW-1003">Cell membrane</keyword>
<feature type="transmembrane region" description="Helical" evidence="13">
    <location>
        <begin position="85"/>
        <end position="105"/>
    </location>
</feature>
<dbReference type="OrthoDB" id="5950040at2759"/>
<keyword evidence="4 12" id="KW-0812">Transmembrane</keyword>
<dbReference type="PANTHER" id="PTHR24243">
    <property type="entry name" value="G-PROTEIN COUPLED RECEPTOR"/>
    <property type="match status" value="1"/>
</dbReference>
<sequence>MTECSNHTGGDPHGEDEDSYALQIQVTMTCVYSLITICGILGNVLTCVVIASNRIMYTATNYYLFNMAVSDLLLLVMGMPHEMQILWSPCPYVLGGVFCVARGLAAETSTNTSVLTIASFTVERYIGICHPIRSHTLARLSRVMKIIAMLWVVGCLGAVPQAIQYGIEDGECKVVNAINYTFEVSTFLFFVTPMTLITVVYVKIGLELYGGQRPRASHRGSLSHSSSAALDRSRSRGVIKMLVAVVVAFFVCFAPHHAQRLLAFYGDSSNHVQVIVYKFLTHISGVFFYMSTCINPILYHIMSKRFRQAFKETMRRCCGYGRSQLQYQLSVGDNLVKPKSLLPNKA</sequence>
<keyword evidence="7 13" id="KW-0472">Membrane</keyword>
<evidence type="ECO:0000256" key="9">
    <source>
        <dbReference type="ARBA" id="ARBA00023170"/>
    </source>
</evidence>
<keyword evidence="5 13" id="KW-1133">Transmembrane helix</keyword>
<protein>
    <submittedName>
        <fullName evidence="16">Pyrokinin-1 receptor</fullName>
    </submittedName>
</protein>
<dbReference type="PROSITE" id="PS00237">
    <property type="entry name" value="G_PROTEIN_RECEP_F1_1"/>
    <property type="match status" value="1"/>
</dbReference>
<gene>
    <name evidence="16" type="primary">LOC108675004</name>
</gene>
<feature type="transmembrane region" description="Helical" evidence="13">
    <location>
        <begin position="146"/>
        <end position="167"/>
    </location>
</feature>
<evidence type="ECO:0000313" key="16">
    <source>
        <dbReference type="RefSeq" id="XP_047737684.1"/>
    </source>
</evidence>
<dbReference type="RefSeq" id="XP_047737684.1">
    <property type="nucleotide sequence ID" value="XM_047881728.1"/>
</dbReference>
<evidence type="ECO:0000256" key="1">
    <source>
        <dbReference type="ARBA" id="ARBA00004651"/>
    </source>
</evidence>
<dbReference type="InterPro" id="IPR000276">
    <property type="entry name" value="GPCR_Rhodpsn"/>
</dbReference>
<dbReference type="InterPro" id="IPR005390">
    <property type="entry name" value="NeuromedU_rcpt"/>
</dbReference>
<evidence type="ECO:0000256" key="6">
    <source>
        <dbReference type="ARBA" id="ARBA00023040"/>
    </source>
</evidence>
<dbReference type="Proteomes" id="UP000694843">
    <property type="component" value="Unplaced"/>
</dbReference>
<evidence type="ECO:0000256" key="3">
    <source>
        <dbReference type="ARBA" id="ARBA00022475"/>
    </source>
</evidence>
<dbReference type="Gene3D" id="1.20.1070.10">
    <property type="entry name" value="Rhodopsin 7-helix transmembrane proteins"/>
    <property type="match status" value="1"/>
</dbReference>
<dbReference type="KEGG" id="hazt:108675004"/>
<comment type="subcellular location">
    <subcellularLocation>
        <location evidence="1">Cell membrane</location>
        <topology evidence="1">Multi-pass membrane protein</topology>
    </subcellularLocation>
</comment>
<accession>A0A979FNB4</accession>
<dbReference type="PROSITE" id="PS50262">
    <property type="entry name" value="G_PROTEIN_RECEP_F1_2"/>
    <property type="match status" value="1"/>
</dbReference>
<dbReference type="AlphaFoldDB" id="A0A979FNB4"/>
<evidence type="ECO:0000256" key="10">
    <source>
        <dbReference type="ARBA" id="ARBA00023180"/>
    </source>
</evidence>
<dbReference type="InterPro" id="IPR017452">
    <property type="entry name" value="GPCR_Rhodpsn_7TM"/>
</dbReference>
<dbReference type="OMA" id="PRSAICC"/>
<comment type="similarity">
    <text evidence="2 12">Belongs to the G-protein coupled receptor 1 family.</text>
</comment>
<keyword evidence="6 12" id="KW-0297">G-protein coupled receptor</keyword>
<evidence type="ECO:0000256" key="5">
    <source>
        <dbReference type="ARBA" id="ARBA00022989"/>
    </source>
</evidence>
<dbReference type="SUPFAM" id="SSF81321">
    <property type="entry name" value="Family A G protein-coupled receptor-like"/>
    <property type="match status" value="1"/>
</dbReference>
<evidence type="ECO:0000256" key="2">
    <source>
        <dbReference type="ARBA" id="ARBA00010663"/>
    </source>
</evidence>
<dbReference type="PRINTS" id="PR00237">
    <property type="entry name" value="GPCRRHODOPSN"/>
</dbReference>
<feature type="transmembrane region" description="Helical" evidence="13">
    <location>
        <begin position="187"/>
        <end position="209"/>
    </location>
</feature>
<feature type="transmembrane region" description="Helical" evidence="13">
    <location>
        <begin position="241"/>
        <end position="259"/>
    </location>
</feature>
<evidence type="ECO:0000256" key="7">
    <source>
        <dbReference type="ARBA" id="ARBA00023136"/>
    </source>
</evidence>
<dbReference type="PRINTS" id="PR01565">
    <property type="entry name" value="NEUROMEDINUR"/>
</dbReference>
<feature type="domain" description="G-protein coupled receptors family 1 profile" evidence="14">
    <location>
        <begin position="42"/>
        <end position="299"/>
    </location>
</feature>
<keyword evidence="10" id="KW-0325">Glycoprotein</keyword>
<proteinExistence type="inferred from homology"/>
<keyword evidence="9 12" id="KW-0675">Receptor</keyword>
<dbReference type="PANTHER" id="PTHR24243:SF208">
    <property type="entry name" value="PYROKININ-1 RECEPTOR"/>
    <property type="match status" value="1"/>
</dbReference>
<keyword evidence="15" id="KW-1185">Reference proteome</keyword>
<feature type="transmembrane region" description="Helical" evidence="13">
    <location>
        <begin position="279"/>
        <end position="301"/>
    </location>
</feature>
<evidence type="ECO:0000256" key="12">
    <source>
        <dbReference type="RuleBase" id="RU000688"/>
    </source>
</evidence>
<evidence type="ECO:0000256" key="13">
    <source>
        <dbReference type="SAM" id="Phobius"/>
    </source>
</evidence>
<name>A0A979FNB4_HYAAZ</name>
<reference evidence="16" key="1">
    <citation type="submission" date="2025-08" db="UniProtKB">
        <authorList>
            <consortium name="RefSeq"/>
        </authorList>
    </citation>
    <scope>IDENTIFICATION</scope>
    <source>
        <tissue evidence="16">Whole organism</tissue>
    </source>
</reference>
<evidence type="ECO:0000256" key="8">
    <source>
        <dbReference type="ARBA" id="ARBA00023157"/>
    </source>
</evidence>
<evidence type="ECO:0000259" key="14">
    <source>
        <dbReference type="PROSITE" id="PS50262"/>
    </source>
</evidence>
<evidence type="ECO:0000256" key="11">
    <source>
        <dbReference type="ARBA" id="ARBA00023224"/>
    </source>
</evidence>